<proteinExistence type="predicted"/>
<sequence length="146" mass="17783">MFILVNFLYKQYFIYQDYQYNQSFNIKQLTYAILIRISIQTRSNQSKIIIKGYLQSCLKINLRKHYQLIIKQGHFNKKNKKIFLIQSQRIQIQFQEINYQKRIYQLKELGLIKQFDSTITIQQGFKKNKSTTNGYSRYYGGLFYDR</sequence>
<accession>A0A8S1KDM0</accession>
<dbReference type="AlphaFoldDB" id="A0A8S1KDM0"/>
<comment type="caution">
    <text evidence="1">The sequence shown here is derived from an EMBL/GenBank/DDBJ whole genome shotgun (WGS) entry which is preliminary data.</text>
</comment>
<keyword evidence="2" id="KW-1185">Reference proteome</keyword>
<name>A0A8S1KDM0_9CILI</name>
<evidence type="ECO:0000313" key="2">
    <source>
        <dbReference type="Proteomes" id="UP000692954"/>
    </source>
</evidence>
<protein>
    <submittedName>
        <fullName evidence="1">Uncharacterized protein</fullName>
    </submittedName>
</protein>
<dbReference type="Proteomes" id="UP000692954">
    <property type="component" value="Unassembled WGS sequence"/>
</dbReference>
<dbReference type="EMBL" id="CAJJDN010000005">
    <property type="protein sequence ID" value="CAD8050862.1"/>
    <property type="molecule type" value="Genomic_DNA"/>
</dbReference>
<organism evidence="1 2">
    <name type="scientific">Paramecium sonneborni</name>
    <dbReference type="NCBI Taxonomy" id="65129"/>
    <lineage>
        <taxon>Eukaryota</taxon>
        <taxon>Sar</taxon>
        <taxon>Alveolata</taxon>
        <taxon>Ciliophora</taxon>
        <taxon>Intramacronucleata</taxon>
        <taxon>Oligohymenophorea</taxon>
        <taxon>Peniculida</taxon>
        <taxon>Parameciidae</taxon>
        <taxon>Paramecium</taxon>
    </lineage>
</organism>
<reference evidence="1" key="1">
    <citation type="submission" date="2021-01" db="EMBL/GenBank/DDBJ databases">
        <authorList>
            <consortium name="Genoscope - CEA"/>
            <person name="William W."/>
        </authorList>
    </citation>
    <scope>NUCLEOTIDE SEQUENCE</scope>
</reference>
<evidence type="ECO:0000313" key="1">
    <source>
        <dbReference type="EMBL" id="CAD8050862.1"/>
    </source>
</evidence>
<gene>
    <name evidence="1" type="ORF">PSON_ATCC_30995.1.T0050231</name>
</gene>